<protein>
    <submittedName>
        <fullName evidence="1">DUF1353 domain-containing protein</fullName>
    </submittedName>
</protein>
<organism evidence="1 2">
    <name type="scientific">Kiloniella antarctica</name>
    <dbReference type="NCBI Taxonomy" id="1550907"/>
    <lineage>
        <taxon>Bacteria</taxon>
        <taxon>Pseudomonadati</taxon>
        <taxon>Pseudomonadota</taxon>
        <taxon>Alphaproteobacteria</taxon>
        <taxon>Rhodospirillales</taxon>
        <taxon>Kiloniellaceae</taxon>
        <taxon>Kiloniella</taxon>
    </lineage>
</organism>
<dbReference type="Proteomes" id="UP001597294">
    <property type="component" value="Unassembled WGS sequence"/>
</dbReference>
<name>A0ABW5BR38_9PROT</name>
<reference evidence="2" key="1">
    <citation type="journal article" date="2019" name="Int. J. Syst. Evol. Microbiol.">
        <title>The Global Catalogue of Microorganisms (GCM) 10K type strain sequencing project: providing services to taxonomists for standard genome sequencing and annotation.</title>
        <authorList>
            <consortium name="The Broad Institute Genomics Platform"/>
            <consortium name="The Broad Institute Genome Sequencing Center for Infectious Disease"/>
            <person name="Wu L."/>
            <person name="Ma J."/>
        </authorList>
    </citation>
    <scope>NUCLEOTIDE SEQUENCE [LARGE SCALE GENOMIC DNA]</scope>
    <source>
        <strain evidence="2">CGMCC 4.7192</strain>
    </source>
</reference>
<dbReference type="Pfam" id="PF07087">
    <property type="entry name" value="DUF1353"/>
    <property type="match status" value="1"/>
</dbReference>
<accession>A0ABW5BR38</accession>
<comment type="caution">
    <text evidence="1">The sequence shown here is derived from an EMBL/GenBank/DDBJ whole genome shotgun (WGS) entry which is preliminary data.</text>
</comment>
<dbReference type="EMBL" id="JBHUII010000011">
    <property type="protein sequence ID" value="MFD2207230.1"/>
    <property type="molecule type" value="Genomic_DNA"/>
</dbReference>
<keyword evidence="2" id="KW-1185">Reference proteome</keyword>
<dbReference type="InterPro" id="IPR010767">
    <property type="entry name" value="Phage_CGC-2007_Cje0229"/>
</dbReference>
<proteinExistence type="predicted"/>
<evidence type="ECO:0000313" key="2">
    <source>
        <dbReference type="Proteomes" id="UP001597294"/>
    </source>
</evidence>
<dbReference type="RefSeq" id="WP_380253655.1">
    <property type="nucleotide sequence ID" value="NZ_JBHUII010000011.1"/>
</dbReference>
<sequence>MVFFVRYSSNDPILQWISARQVWVLIEPITVSFVLDDNERRSFTVPTGFGTDLASIPRLLRWLIPQIGGQNLPAVAHDWCYRDPSMRWLSKDDADLLFRVGMEQAGVGRLRRTLMYSAVKYFGGWSYQTIKDKRENA</sequence>
<gene>
    <name evidence="1" type="ORF">ACFSKO_16500</name>
</gene>
<evidence type="ECO:0000313" key="1">
    <source>
        <dbReference type="EMBL" id="MFD2207230.1"/>
    </source>
</evidence>